<gene>
    <name evidence="2" type="ORF">EU557_18840</name>
</gene>
<keyword evidence="3" id="KW-1185">Reference proteome</keyword>
<reference evidence="2 3" key="1">
    <citation type="submission" date="2019-04" db="EMBL/GenBank/DDBJ databases">
        <authorList>
            <person name="Feng G."/>
            <person name="Zhang J."/>
            <person name="Zhu H."/>
        </authorList>
    </citation>
    <scope>NUCLEOTIDE SEQUENCE [LARGE SCALE GENOMIC DNA]</scope>
    <source>
        <strain evidence="2 3">JCM 19491</strain>
    </source>
</reference>
<accession>A0A4Z0MIB4</accession>
<keyword evidence="1" id="KW-1133">Transmembrane helix</keyword>
<organism evidence="2 3">
    <name type="scientific">Hymenobacter wooponensis</name>
    <dbReference type="NCBI Taxonomy" id="1525360"/>
    <lineage>
        <taxon>Bacteria</taxon>
        <taxon>Pseudomonadati</taxon>
        <taxon>Bacteroidota</taxon>
        <taxon>Cytophagia</taxon>
        <taxon>Cytophagales</taxon>
        <taxon>Hymenobacteraceae</taxon>
        <taxon>Hymenobacter</taxon>
    </lineage>
</organism>
<keyword evidence="1" id="KW-0812">Transmembrane</keyword>
<protein>
    <submittedName>
        <fullName evidence="2">Uncharacterized protein</fullName>
    </submittedName>
</protein>
<feature type="transmembrane region" description="Helical" evidence="1">
    <location>
        <begin position="21"/>
        <end position="40"/>
    </location>
</feature>
<dbReference type="RefSeq" id="WP_135532017.1">
    <property type="nucleotide sequence ID" value="NZ_SRKZ01000005.1"/>
</dbReference>
<evidence type="ECO:0000313" key="3">
    <source>
        <dbReference type="Proteomes" id="UP000298284"/>
    </source>
</evidence>
<feature type="transmembrane region" description="Helical" evidence="1">
    <location>
        <begin position="100"/>
        <end position="124"/>
    </location>
</feature>
<comment type="caution">
    <text evidence="2">The sequence shown here is derived from an EMBL/GenBank/DDBJ whole genome shotgun (WGS) entry which is preliminary data.</text>
</comment>
<dbReference type="AlphaFoldDB" id="A0A4Z0MIB4"/>
<dbReference type="EMBL" id="SRKZ01000005">
    <property type="protein sequence ID" value="TGD79028.1"/>
    <property type="molecule type" value="Genomic_DNA"/>
</dbReference>
<feature type="transmembrane region" description="Helical" evidence="1">
    <location>
        <begin position="60"/>
        <end position="79"/>
    </location>
</feature>
<evidence type="ECO:0000313" key="2">
    <source>
        <dbReference type="EMBL" id="TGD79028.1"/>
    </source>
</evidence>
<dbReference type="Proteomes" id="UP000298284">
    <property type="component" value="Unassembled WGS sequence"/>
</dbReference>
<proteinExistence type="predicted"/>
<keyword evidence="1" id="KW-0472">Membrane</keyword>
<name>A0A4Z0MIB4_9BACT</name>
<sequence length="126" mass="13792">MSRAGTPLLASRVSAGRSLSVLILALAVLWMWSQFPAWYASGHNDAMAAHQLERFWFQPWLLGLLLAVTNLTTLHWGTLPLALPSSPGSLLDAPQWQRDVVFWTCVIFHIGSAAAVVGLAASWLQL</sequence>
<evidence type="ECO:0000256" key="1">
    <source>
        <dbReference type="SAM" id="Phobius"/>
    </source>
</evidence>